<keyword evidence="2" id="KW-1185">Reference proteome</keyword>
<accession>A0ACC2IXJ9</accession>
<reference evidence="1" key="1">
    <citation type="submission" date="2022-11" db="EMBL/GenBank/DDBJ databases">
        <title>Genome Sequence of Nemania bipapillata.</title>
        <authorList>
            <person name="Buettner E."/>
        </authorList>
    </citation>
    <scope>NUCLEOTIDE SEQUENCE</scope>
    <source>
        <strain evidence="1">CP14</strain>
    </source>
</reference>
<dbReference type="EMBL" id="JAPESX010000738">
    <property type="protein sequence ID" value="KAJ8119920.1"/>
    <property type="molecule type" value="Genomic_DNA"/>
</dbReference>
<proteinExistence type="predicted"/>
<sequence>MSAAVLTQTSWQDYAAASINSFAAHQGAVTPSSQAMLRLVSSYDSVTFDFSDWTSEQLNENTTSFYWGLQNGSLDISCYNLNNGNLTNDVHAVSFAADSEDKQSSKDIVCIHDWCVYQARAEHSYVPGQRFFRFDKGRYTSSLPFPGLKVMQTAIKEFLSSVKSR</sequence>
<gene>
    <name evidence="1" type="ORF">ONZ43_g3238</name>
</gene>
<comment type="caution">
    <text evidence="1">The sequence shown here is derived from an EMBL/GenBank/DDBJ whole genome shotgun (WGS) entry which is preliminary data.</text>
</comment>
<evidence type="ECO:0000313" key="2">
    <source>
        <dbReference type="Proteomes" id="UP001153334"/>
    </source>
</evidence>
<evidence type="ECO:0000313" key="1">
    <source>
        <dbReference type="EMBL" id="KAJ8119920.1"/>
    </source>
</evidence>
<name>A0ACC2IXJ9_9PEZI</name>
<dbReference type="Proteomes" id="UP001153334">
    <property type="component" value="Unassembled WGS sequence"/>
</dbReference>
<organism evidence="1 2">
    <name type="scientific">Nemania bipapillata</name>
    <dbReference type="NCBI Taxonomy" id="110536"/>
    <lineage>
        <taxon>Eukaryota</taxon>
        <taxon>Fungi</taxon>
        <taxon>Dikarya</taxon>
        <taxon>Ascomycota</taxon>
        <taxon>Pezizomycotina</taxon>
        <taxon>Sordariomycetes</taxon>
        <taxon>Xylariomycetidae</taxon>
        <taxon>Xylariales</taxon>
        <taxon>Xylariaceae</taxon>
        <taxon>Nemania</taxon>
    </lineage>
</organism>
<protein>
    <submittedName>
        <fullName evidence="1">Uncharacterized protein</fullName>
    </submittedName>
</protein>